<protein>
    <submittedName>
        <fullName evidence="1">Uncharacterized protein</fullName>
    </submittedName>
</protein>
<reference evidence="1" key="2">
    <citation type="journal article" date="2015" name="Fish Shellfish Immunol.">
        <title>Early steps in the European eel (Anguilla anguilla)-Vibrio vulnificus interaction in the gills: Role of the RtxA13 toxin.</title>
        <authorList>
            <person name="Callol A."/>
            <person name="Pajuelo D."/>
            <person name="Ebbesson L."/>
            <person name="Teles M."/>
            <person name="MacKenzie S."/>
            <person name="Amaro C."/>
        </authorList>
    </citation>
    <scope>NUCLEOTIDE SEQUENCE</scope>
</reference>
<dbReference type="AlphaFoldDB" id="A0A0E9XJP3"/>
<accession>A0A0E9XJP3</accession>
<sequence>MWLAGTLVQRSWFVDYTFRNVLNIRLSVLFLKLQHSQMQFQCVKMKGQLHKLCTYATPTSEISLTCIRSKLVIQSNFICNICTFIYPSLPFKKKFN</sequence>
<dbReference type="EMBL" id="GBXM01005635">
    <property type="protein sequence ID" value="JAI02943.1"/>
    <property type="molecule type" value="Transcribed_RNA"/>
</dbReference>
<reference evidence="1" key="1">
    <citation type="submission" date="2014-11" db="EMBL/GenBank/DDBJ databases">
        <authorList>
            <person name="Amaro Gonzalez C."/>
        </authorList>
    </citation>
    <scope>NUCLEOTIDE SEQUENCE</scope>
</reference>
<organism evidence="1">
    <name type="scientific">Anguilla anguilla</name>
    <name type="common">European freshwater eel</name>
    <name type="synonym">Muraena anguilla</name>
    <dbReference type="NCBI Taxonomy" id="7936"/>
    <lineage>
        <taxon>Eukaryota</taxon>
        <taxon>Metazoa</taxon>
        <taxon>Chordata</taxon>
        <taxon>Craniata</taxon>
        <taxon>Vertebrata</taxon>
        <taxon>Euteleostomi</taxon>
        <taxon>Actinopterygii</taxon>
        <taxon>Neopterygii</taxon>
        <taxon>Teleostei</taxon>
        <taxon>Anguilliformes</taxon>
        <taxon>Anguillidae</taxon>
        <taxon>Anguilla</taxon>
    </lineage>
</organism>
<evidence type="ECO:0000313" key="1">
    <source>
        <dbReference type="EMBL" id="JAI02943.1"/>
    </source>
</evidence>
<proteinExistence type="predicted"/>
<name>A0A0E9XJP3_ANGAN</name>